<dbReference type="InterPro" id="IPR018265">
    <property type="entry name" value="Ribosomal_bL35_CS"/>
</dbReference>
<dbReference type="SUPFAM" id="SSF143034">
    <property type="entry name" value="L35p-like"/>
    <property type="match status" value="1"/>
</dbReference>
<dbReference type="Proteomes" id="UP000002754">
    <property type="component" value="Unassembled WGS sequence"/>
</dbReference>
<evidence type="ECO:0000256" key="2">
    <source>
        <dbReference type="ARBA" id="ARBA00022980"/>
    </source>
</evidence>
<evidence type="ECO:0000256" key="7">
    <source>
        <dbReference type="SAM" id="MobiDB-lite"/>
    </source>
</evidence>
<dbReference type="HAMAP" id="MF_00514">
    <property type="entry name" value="Ribosomal_bL35"/>
    <property type="match status" value="1"/>
</dbReference>
<name>A0A094WLW5_ALKAL</name>
<dbReference type="Proteomes" id="UP000297014">
    <property type="component" value="Unassembled WGS sequence"/>
</dbReference>
<evidence type="ECO:0000313" key="11">
    <source>
        <dbReference type="Proteomes" id="UP000297014"/>
    </source>
</evidence>
<dbReference type="AlphaFoldDB" id="A0A094WLW5"/>
<comment type="caution">
    <text evidence="8">The sequence shown here is derived from an EMBL/GenBank/DDBJ whole genome shotgun (WGS) entry which is preliminary data.</text>
</comment>
<organism evidence="8 10">
    <name type="scientific">Alkalihalobacillus alcalophilus ATCC 27647 = CGMCC 1.3604</name>
    <dbReference type="NCBI Taxonomy" id="1218173"/>
    <lineage>
        <taxon>Bacteria</taxon>
        <taxon>Bacillati</taxon>
        <taxon>Bacillota</taxon>
        <taxon>Bacilli</taxon>
        <taxon>Bacillales</taxon>
        <taxon>Bacillaceae</taxon>
        <taxon>Alkalihalobacillus</taxon>
    </lineage>
</organism>
<dbReference type="Pfam" id="PF01632">
    <property type="entry name" value="Ribosomal_L35p"/>
    <property type="match status" value="1"/>
</dbReference>
<dbReference type="EMBL" id="ALPT02000020">
    <property type="protein sequence ID" value="KGA97831.1"/>
    <property type="molecule type" value="Genomic_DNA"/>
</dbReference>
<dbReference type="PANTHER" id="PTHR33343">
    <property type="entry name" value="54S RIBOSOMAL PROTEIN BL35M"/>
    <property type="match status" value="1"/>
</dbReference>
<keyword evidence="3 5" id="KW-0687">Ribonucleoprotein</keyword>
<dbReference type="InterPro" id="IPR037229">
    <property type="entry name" value="Ribosomal_bL35_sf"/>
</dbReference>
<accession>A0A094WLW5</accession>
<keyword evidence="10" id="KW-1185">Reference proteome</keyword>
<sequence length="66" mass="7715">MPKMKTHRGAAKRFKKTGSGKLKRAHAFTSHMFGNKSQKQKRKLRKSAIVHSGDFKRIRQMLTYKK</sequence>
<keyword evidence="2 5" id="KW-0689">Ribosomal protein</keyword>
<dbReference type="InterPro" id="IPR001706">
    <property type="entry name" value="Ribosomal_bL35"/>
</dbReference>
<evidence type="ECO:0000256" key="5">
    <source>
        <dbReference type="HAMAP-Rule" id="MF_00514"/>
    </source>
</evidence>
<feature type="region of interest" description="Disordered" evidence="7">
    <location>
        <begin position="1"/>
        <end position="24"/>
    </location>
</feature>
<evidence type="ECO:0000313" key="9">
    <source>
        <dbReference type="EMBL" id="THG90234.1"/>
    </source>
</evidence>
<dbReference type="InterPro" id="IPR021137">
    <property type="entry name" value="Ribosomal_bL35-like"/>
</dbReference>
<dbReference type="PROSITE" id="PS00936">
    <property type="entry name" value="RIBOSOMAL_L35"/>
    <property type="match status" value="1"/>
</dbReference>
<evidence type="ECO:0000313" key="8">
    <source>
        <dbReference type="EMBL" id="KGA97831.1"/>
    </source>
</evidence>
<dbReference type="GO" id="GO:0006412">
    <property type="term" value="P:translation"/>
    <property type="evidence" value="ECO:0007669"/>
    <property type="project" value="UniProtKB-UniRule"/>
</dbReference>
<evidence type="ECO:0000256" key="3">
    <source>
        <dbReference type="ARBA" id="ARBA00023274"/>
    </source>
</evidence>
<dbReference type="eggNOG" id="COG0291">
    <property type="taxonomic scope" value="Bacteria"/>
</dbReference>
<evidence type="ECO:0000256" key="6">
    <source>
        <dbReference type="RuleBase" id="RU000568"/>
    </source>
</evidence>
<dbReference type="EMBL" id="JALP01000165">
    <property type="protein sequence ID" value="THG90234.1"/>
    <property type="molecule type" value="Genomic_DNA"/>
</dbReference>
<dbReference type="NCBIfam" id="TIGR00001">
    <property type="entry name" value="rpmI_bact"/>
    <property type="match status" value="1"/>
</dbReference>
<dbReference type="PRINTS" id="PR00064">
    <property type="entry name" value="RIBOSOMALL35"/>
</dbReference>
<evidence type="ECO:0000256" key="1">
    <source>
        <dbReference type="ARBA" id="ARBA00006598"/>
    </source>
</evidence>
<evidence type="ECO:0000313" key="10">
    <source>
        <dbReference type="Proteomes" id="UP000002754"/>
    </source>
</evidence>
<proteinExistence type="inferred from homology"/>
<dbReference type="GO" id="GO:0022625">
    <property type="term" value="C:cytosolic large ribosomal subunit"/>
    <property type="evidence" value="ECO:0007669"/>
    <property type="project" value="TreeGrafter"/>
</dbReference>
<dbReference type="Gene3D" id="4.10.410.60">
    <property type="match status" value="1"/>
</dbReference>
<comment type="similarity">
    <text evidence="1 5 6">Belongs to the bacterial ribosomal protein bL35 family.</text>
</comment>
<evidence type="ECO:0000256" key="4">
    <source>
        <dbReference type="ARBA" id="ARBA00071664"/>
    </source>
</evidence>
<gene>
    <name evidence="5 8" type="primary">rpmI</name>
    <name evidence="9" type="ORF">AJ85_11945</name>
    <name evidence="8" type="ORF">BALCAV_0207885</name>
</gene>
<reference evidence="8 10" key="1">
    <citation type="journal article" date="2014" name="Genome Announc.">
        <title>Draft Genome Sequence of Bacillus alcalophilus AV1934, a Classic Alkaliphile Isolated from Human Feces in 1934.</title>
        <authorList>
            <person name="Attie O."/>
            <person name="Jayaprakash A."/>
            <person name="Shah H."/>
            <person name="Paulsen I.T."/>
            <person name="Morino M."/>
            <person name="Takahashi Y."/>
            <person name="Narumi I."/>
            <person name="Sachidanandam R."/>
            <person name="Satoh K."/>
            <person name="Ito M."/>
            <person name="Krulwich T.A."/>
        </authorList>
    </citation>
    <scope>NUCLEOTIDE SEQUENCE [LARGE SCALE GENOMIC DNA]</scope>
    <source>
        <strain evidence="8 10">AV1934</strain>
    </source>
</reference>
<dbReference type="OrthoDB" id="47476at2"/>
<dbReference type="STRING" id="1218173.BALCAV_0207885"/>
<protein>
    <recommendedName>
        <fullName evidence="4 5">Large ribosomal subunit protein bL35</fullName>
    </recommendedName>
</protein>
<dbReference type="FunFam" id="4.10.410.60:FF:000001">
    <property type="entry name" value="50S ribosomal protein L35"/>
    <property type="match status" value="1"/>
</dbReference>
<dbReference type="RefSeq" id="WP_004427294.1">
    <property type="nucleotide sequence ID" value="NZ_ALPT02000020.1"/>
</dbReference>
<dbReference type="PANTHER" id="PTHR33343:SF1">
    <property type="entry name" value="LARGE RIBOSOMAL SUBUNIT PROTEIN BL35M"/>
    <property type="match status" value="1"/>
</dbReference>
<dbReference type="GO" id="GO:0003735">
    <property type="term" value="F:structural constituent of ribosome"/>
    <property type="evidence" value="ECO:0007669"/>
    <property type="project" value="InterPro"/>
</dbReference>
<reference evidence="9 11" key="2">
    <citation type="submission" date="2014-01" db="EMBL/GenBank/DDBJ databases">
        <title>Draft genome sequencing of Bacillus alcalophilus CGMCC 1.3604.</title>
        <authorList>
            <person name="Yang J."/>
            <person name="Diao L."/>
            <person name="Yang S."/>
        </authorList>
    </citation>
    <scope>NUCLEOTIDE SEQUENCE [LARGE SCALE GENOMIC DNA]</scope>
    <source>
        <strain evidence="9 11">CGMCC 1.3604</strain>
    </source>
</reference>